<dbReference type="Proteomes" id="UP001062846">
    <property type="component" value="Chromosome 10"/>
</dbReference>
<protein>
    <submittedName>
        <fullName evidence="1">Uncharacterized protein</fullName>
    </submittedName>
</protein>
<comment type="caution">
    <text evidence="1">The sequence shown here is derived from an EMBL/GenBank/DDBJ whole genome shotgun (WGS) entry which is preliminary data.</text>
</comment>
<evidence type="ECO:0000313" key="1">
    <source>
        <dbReference type="EMBL" id="KAI8536130.1"/>
    </source>
</evidence>
<dbReference type="EMBL" id="CM046397">
    <property type="protein sequence ID" value="KAI8536130.1"/>
    <property type="molecule type" value="Genomic_DNA"/>
</dbReference>
<sequence length="99" mass="10937">MIQQQGMDVESDSTAAIDLIIGEPPQNSPHTVLIKECKALMNITGCTLRHTLREGNKVTDRLANMGVEQEDRMVSLIILPDDIISLMEADMRGVAFEIV</sequence>
<accession>A0ACC0M5K2</accession>
<reference evidence="1" key="1">
    <citation type="submission" date="2022-02" db="EMBL/GenBank/DDBJ databases">
        <title>Plant Genome Project.</title>
        <authorList>
            <person name="Zhang R.-G."/>
        </authorList>
    </citation>
    <scope>NUCLEOTIDE SEQUENCE</scope>
    <source>
        <strain evidence="1">AT1</strain>
    </source>
</reference>
<gene>
    <name evidence="1" type="ORF">RHMOL_Rhmol10G0232600</name>
</gene>
<organism evidence="1 2">
    <name type="scientific">Rhododendron molle</name>
    <name type="common">Chinese azalea</name>
    <name type="synonym">Azalea mollis</name>
    <dbReference type="NCBI Taxonomy" id="49168"/>
    <lineage>
        <taxon>Eukaryota</taxon>
        <taxon>Viridiplantae</taxon>
        <taxon>Streptophyta</taxon>
        <taxon>Embryophyta</taxon>
        <taxon>Tracheophyta</taxon>
        <taxon>Spermatophyta</taxon>
        <taxon>Magnoliopsida</taxon>
        <taxon>eudicotyledons</taxon>
        <taxon>Gunneridae</taxon>
        <taxon>Pentapetalae</taxon>
        <taxon>asterids</taxon>
        <taxon>Ericales</taxon>
        <taxon>Ericaceae</taxon>
        <taxon>Ericoideae</taxon>
        <taxon>Rhodoreae</taxon>
        <taxon>Rhododendron</taxon>
    </lineage>
</organism>
<keyword evidence="2" id="KW-1185">Reference proteome</keyword>
<evidence type="ECO:0000313" key="2">
    <source>
        <dbReference type="Proteomes" id="UP001062846"/>
    </source>
</evidence>
<name>A0ACC0M5K2_RHOML</name>
<proteinExistence type="predicted"/>